<dbReference type="Proteomes" id="UP000265520">
    <property type="component" value="Unassembled WGS sequence"/>
</dbReference>
<accession>A0A392RG21</accession>
<feature type="non-terminal residue" evidence="2">
    <location>
        <position position="1"/>
    </location>
</feature>
<reference evidence="2 3" key="1">
    <citation type="journal article" date="2018" name="Front. Plant Sci.">
        <title>Red Clover (Trifolium pratense) and Zigzag Clover (T. medium) - A Picture of Genomic Similarities and Differences.</title>
        <authorList>
            <person name="Dluhosova J."/>
            <person name="Istvanek J."/>
            <person name="Nedelnik J."/>
            <person name="Repkova J."/>
        </authorList>
    </citation>
    <scope>NUCLEOTIDE SEQUENCE [LARGE SCALE GENOMIC DNA]</scope>
    <source>
        <strain evidence="3">cv. 10/8</strain>
        <tissue evidence="2">Leaf</tissue>
    </source>
</reference>
<protein>
    <submittedName>
        <fullName evidence="2">Uncharacterized protein</fullName>
    </submittedName>
</protein>
<feature type="compositionally biased region" description="Basic residues" evidence="1">
    <location>
        <begin position="34"/>
        <end position="45"/>
    </location>
</feature>
<sequence length="113" mass="12364">PDLLGGICTPSKMDLPTSYPYPSYPPQPPQQRLRPPKSRPHRAPPHPHPQPPQAQGCQVVAKPHLYPHAEAQPRAQAHLVVVPEPHADVSCDPPALQVLAHFAAVPTLWSPFL</sequence>
<organism evidence="2 3">
    <name type="scientific">Trifolium medium</name>
    <dbReference type="NCBI Taxonomy" id="97028"/>
    <lineage>
        <taxon>Eukaryota</taxon>
        <taxon>Viridiplantae</taxon>
        <taxon>Streptophyta</taxon>
        <taxon>Embryophyta</taxon>
        <taxon>Tracheophyta</taxon>
        <taxon>Spermatophyta</taxon>
        <taxon>Magnoliopsida</taxon>
        <taxon>eudicotyledons</taxon>
        <taxon>Gunneridae</taxon>
        <taxon>Pentapetalae</taxon>
        <taxon>rosids</taxon>
        <taxon>fabids</taxon>
        <taxon>Fabales</taxon>
        <taxon>Fabaceae</taxon>
        <taxon>Papilionoideae</taxon>
        <taxon>50 kb inversion clade</taxon>
        <taxon>NPAAA clade</taxon>
        <taxon>Hologalegina</taxon>
        <taxon>IRL clade</taxon>
        <taxon>Trifolieae</taxon>
        <taxon>Trifolium</taxon>
    </lineage>
</organism>
<proteinExistence type="predicted"/>
<name>A0A392RG21_9FABA</name>
<comment type="caution">
    <text evidence="2">The sequence shown here is derived from an EMBL/GenBank/DDBJ whole genome shotgun (WGS) entry which is preliminary data.</text>
</comment>
<evidence type="ECO:0000313" key="3">
    <source>
        <dbReference type="Proteomes" id="UP000265520"/>
    </source>
</evidence>
<dbReference type="AlphaFoldDB" id="A0A392RG21"/>
<evidence type="ECO:0000256" key="1">
    <source>
        <dbReference type="SAM" id="MobiDB-lite"/>
    </source>
</evidence>
<feature type="region of interest" description="Disordered" evidence="1">
    <location>
        <begin position="1"/>
        <end position="57"/>
    </location>
</feature>
<evidence type="ECO:0000313" key="2">
    <source>
        <dbReference type="EMBL" id="MCI35209.1"/>
    </source>
</evidence>
<dbReference type="EMBL" id="LXQA010221264">
    <property type="protein sequence ID" value="MCI35209.1"/>
    <property type="molecule type" value="Genomic_DNA"/>
</dbReference>
<keyword evidence="3" id="KW-1185">Reference proteome</keyword>